<keyword evidence="2" id="KW-0217">Developmental protein</keyword>
<accession>A0A1I8AFY3</accession>
<evidence type="ECO:0000256" key="5">
    <source>
        <dbReference type="ARBA" id="ARBA00023242"/>
    </source>
</evidence>
<dbReference type="AlphaFoldDB" id="A0A1I8AFY3"/>
<dbReference type="CDD" id="cd00086">
    <property type="entry name" value="homeodomain"/>
    <property type="match status" value="1"/>
</dbReference>
<keyword evidence="5 6" id="KW-0539">Nucleus</keyword>
<comment type="subcellular location">
    <subcellularLocation>
        <location evidence="1 6 7">Nucleus</location>
    </subcellularLocation>
</comment>
<evidence type="ECO:0000256" key="7">
    <source>
        <dbReference type="RuleBase" id="RU000682"/>
    </source>
</evidence>
<keyword evidence="4 6" id="KW-0371">Homeobox</keyword>
<dbReference type="WBParaSite" id="L893_g5086.t1">
    <property type="protein sequence ID" value="L893_g5086.t1"/>
    <property type="gene ID" value="L893_g5086"/>
</dbReference>
<dbReference type="PROSITE" id="PS50071">
    <property type="entry name" value="HOMEOBOX_2"/>
    <property type="match status" value="1"/>
</dbReference>
<name>A0A1I8AFY3_9BILA</name>
<proteinExistence type="predicted"/>
<dbReference type="SUPFAM" id="SSF46689">
    <property type="entry name" value="Homeodomain-like"/>
    <property type="match status" value="1"/>
</dbReference>
<keyword evidence="10" id="KW-1185">Reference proteome</keyword>
<dbReference type="GO" id="GO:0000981">
    <property type="term" value="F:DNA-binding transcription factor activity, RNA polymerase II-specific"/>
    <property type="evidence" value="ECO:0007669"/>
    <property type="project" value="TreeGrafter"/>
</dbReference>
<dbReference type="PANTHER" id="PTHR45793:SF5">
    <property type="entry name" value="HOMEOTIC PROTEIN OCELLILESS"/>
    <property type="match status" value="1"/>
</dbReference>
<reference evidence="11" key="1">
    <citation type="submission" date="2016-11" db="UniProtKB">
        <authorList>
            <consortium name="WormBaseParasite"/>
        </authorList>
    </citation>
    <scope>IDENTIFICATION</scope>
</reference>
<organism evidence="10 11">
    <name type="scientific">Steinernema glaseri</name>
    <dbReference type="NCBI Taxonomy" id="37863"/>
    <lineage>
        <taxon>Eukaryota</taxon>
        <taxon>Metazoa</taxon>
        <taxon>Ecdysozoa</taxon>
        <taxon>Nematoda</taxon>
        <taxon>Chromadorea</taxon>
        <taxon>Rhabditida</taxon>
        <taxon>Tylenchina</taxon>
        <taxon>Panagrolaimomorpha</taxon>
        <taxon>Strongyloidoidea</taxon>
        <taxon>Steinernematidae</taxon>
        <taxon>Steinernema</taxon>
    </lineage>
</organism>
<evidence type="ECO:0000313" key="10">
    <source>
        <dbReference type="Proteomes" id="UP000095287"/>
    </source>
</evidence>
<keyword evidence="3 6" id="KW-0238">DNA-binding</keyword>
<dbReference type="PANTHER" id="PTHR45793">
    <property type="entry name" value="HOMEOBOX PROTEIN"/>
    <property type="match status" value="1"/>
</dbReference>
<evidence type="ECO:0000256" key="1">
    <source>
        <dbReference type="ARBA" id="ARBA00004123"/>
    </source>
</evidence>
<evidence type="ECO:0000256" key="8">
    <source>
        <dbReference type="SAM" id="MobiDB-lite"/>
    </source>
</evidence>
<protein>
    <submittedName>
        <fullName evidence="11">Homeobox domain-containing protein</fullName>
    </submittedName>
</protein>
<dbReference type="GO" id="GO:0000978">
    <property type="term" value="F:RNA polymerase II cis-regulatory region sequence-specific DNA binding"/>
    <property type="evidence" value="ECO:0007669"/>
    <property type="project" value="TreeGrafter"/>
</dbReference>
<feature type="domain" description="Homeobox" evidence="9">
    <location>
        <begin position="30"/>
        <end position="77"/>
    </location>
</feature>
<evidence type="ECO:0000313" key="11">
    <source>
        <dbReference type="WBParaSite" id="L893_g5086.t1"/>
    </source>
</evidence>
<dbReference type="GO" id="GO:0005634">
    <property type="term" value="C:nucleus"/>
    <property type="evidence" value="ECO:0007669"/>
    <property type="project" value="UniProtKB-SubCell"/>
</dbReference>
<dbReference type="Proteomes" id="UP000095287">
    <property type="component" value="Unplaced"/>
</dbReference>
<feature type="region of interest" description="Disordered" evidence="8">
    <location>
        <begin position="17"/>
        <end position="37"/>
    </location>
</feature>
<evidence type="ECO:0000256" key="3">
    <source>
        <dbReference type="ARBA" id="ARBA00023125"/>
    </source>
</evidence>
<evidence type="ECO:0000259" key="9">
    <source>
        <dbReference type="PROSITE" id="PS50071"/>
    </source>
</evidence>
<sequence length="77" mass="8725">MNRCGYFGHFPQIYNCPPTGSTSKNQTASRTGRRERTAYNDIQLRILESVFKSTQHPDVTHREQISAQIGVSEGKIL</sequence>
<dbReference type="Gene3D" id="1.10.10.60">
    <property type="entry name" value="Homeodomain-like"/>
    <property type="match status" value="1"/>
</dbReference>
<feature type="compositionally biased region" description="Polar residues" evidence="8">
    <location>
        <begin position="18"/>
        <end position="30"/>
    </location>
</feature>
<dbReference type="InterPro" id="IPR009057">
    <property type="entry name" value="Homeodomain-like_sf"/>
</dbReference>
<dbReference type="Pfam" id="PF00046">
    <property type="entry name" value="Homeodomain"/>
    <property type="match status" value="1"/>
</dbReference>
<evidence type="ECO:0000256" key="6">
    <source>
        <dbReference type="PROSITE-ProRule" id="PRU00108"/>
    </source>
</evidence>
<evidence type="ECO:0000256" key="2">
    <source>
        <dbReference type="ARBA" id="ARBA00022473"/>
    </source>
</evidence>
<dbReference type="InterPro" id="IPR001356">
    <property type="entry name" value="HD"/>
</dbReference>
<evidence type="ECO:0000256" key="4">
    <source>
        <dbReference type="ARBA" id="ARBA00023155"/>
    </source>
</evidence>